<dbReference type="CDD" id="cd00331">
    <property type="entry name" value="IGPS"/>
    <property type="match status" value="1"/>
</dbReference>
<evidence type="ECO:0000256" key="7">
    <source>
        <dbReference type="ARBA" id="ARBA00023141"/>
    </source>
</evidence>
<dbReference type="InterPro" id="IPR013785">
    <property type="entry name" value="Aldolase_TIM"/>
</dbReference>
<dbReference type="Proteomes" id="UP000619376">
    <property type="component" value="Unassembled WGS sequence"/>
</dbReference>
<keyword evidence="4" id="KW-0028">Amino-acid biosynthesis</keyword>
<protein>
    <recommendedName>
        <fullName evidence="3">indole-3-glycerol-phosphate synthase</fullName>
        <ecNumber evidence="3">4.1.1.48</ecNumber>
    </recommendedName>
</protein>
<dbReference type="PROSITE" id="PS00614">
    <property type="entry name" value="IGPS"/>
    <property type="match status" value="1"/>
</dbReference>
<dbReference type="PANTHER" id="PTHR22854:SF2">
    <property type="entry name" value="INDOLE-3-GLYCEROL-PHOSPHATE SYNTHASE"/>
    <property type="match status" value="1"/>
</dbReference>
<dbReference type="InterPro" id="IPR001468">
    <property type="entry name" value="Indole-3-GlycerolPSynthase_CS"/>
</dbReference>
<gene>
    <name evidence="10" type="primary">trpC</name>
    <name evidence="10" type="ORF">GCM10017781_36390</name>
</gene>
<comment type="catalytic activity">
    <reaction evidence="1">
        <text>1-(2-carboxyphenylamino)-1-deoxy-D-ribulose 5-phosphate + H(+) = (1S,2R)-1-C-(indol-3-yl)glycerol 3-phosphate + CO2 + H2O</text>
        <dbReference type="Rhea" id="RHEA:23476"/>
        <dbReference type="ChEBI" id="CHEBI:15377"/>
        <dbReference type="ChEBI" id="CHEBI:15378"/>
        <dbReference type="ChEBI" id="CHEBI:16526"/>
        <dbReference type="ChEBI" id="CHEBI:58613"/>
        <dbReference type="ChEBI" id="CHEBI:58866"/>
        <dbReference type="EC" id="4.1.1.48"/>
    </reaction>
</comment>
<comment type="caution">
    <text evidence="10">The sequence shown here is derived from an EMBL/GenBank/DDBJ whole genome shotgun (WGS) entry which is preliminary data.</text>
</comment>
<reference evidence="11" key="1">
    <citation type="journal article" date="2019" name="Int. J. Syst. Evol. Microbiol.">
        <title>The Global Catalogue of Microorganisms (GCM) 10K type strain sequencing project: providing services to taxonomists for standard genome sequencing and annotation.</title>
        <authorList>
            <consortium name="The Broad Institute Genomics Platform"/>
            <consortium name="The Broad Institute Genome Sequencing Center for Infectious Disease"/>
            <person name="Wu L."/>
            <person name="Ma J."/>
        </authorList>
    </citation>
    <scope>NUCLEOTIDE SEQUENCE [LARGE SCALE GENOMIC DNA]</scope>
    <source>
        <strain evidence="11">CGMCC 1.18437</strain>
    </source>
</reference>
<evidence type="ECO:0000256" key="6">
    <source>
        <dbReference type="ARBA" id="ARBA00022822"/>
    </source>
</evidence>
<evidence type="ECO:0000256" key="3">
    <source>
        <dbReference type="ARBA" id="ARBA00012362"/>
    </source>
</evidence>
<evidence type="ECO:0000256" key="1">
    <source>
        <dbReference type="ARBA" id="ARBA00001633"/>
    </source>
</evidence>
<keyword evidence="11" id="KW-1185">Reference proteome</keyword>
<keyword evidence="5" id="KW-0210">Decarboxylase</keyword>
<dbReference type="PANTHER" id="PTHR22854">
    <property type="entry name" value="TRYPTOPHAN BIOSYNTHESIS PROTEIN"/>
    <property type="match status" value="1"/>
</dbReference>
<dbReference type="EMBL" id="BNAJ01000011">
    <property type="protein sequence ID" value="GHF56776.1"/>
    <property type="molecule type" value="Genomic_DNA"/>
</dbReference>
<dbReference type="Gene3D" id="3.20.20.70">
    <property type="entry name" value="Aldolase class I"/>
    <property type="match status" value="1"/>
</dbReference>
<evidence type="ECO:0000256" key="8">
    <source>
        <dbReference type="ARBA" id="ARBA00023239"/>
    </source>
</evidence>
<comment type="pathway">
    <text evidence="2">Amino-acid biosynthesis; L-tryptophan biosynthesis; L-tryptophan from chorismate: step 4/5.</text>
</comment>
<dbReference type="InterPro" id="IPR045186">
    <property type="entry name" value="Indole-3-glycerol_P_synth"/>
</dbReference>
<dbReference type="EC" id="4.1.1.48" evidence="3"/>
<keyword evidence="7" id="KW-0057">Aromatic amino acid biosynthesis</keyword>
<keyword evidence="8" id="KW-0456">Lyase</keyword>
<evidence type="ECO:0000259" key="9">
    <source>
        <dbReference type="Pfam" id="PF00218"/>
    </source>
</evidence>
<accession>A0ABQ3JWR3</accession>
<proteinExistence type="predicted"/>
<dbReference type="NCBIfam" id="NF001376">
    <property type="entry name" value="PRK00278.2-3"/>
    <property type="match status" value="1"/>
</dbReference>
<evidence type="ECO:0000313" key="11">
    <source>
        <dbReference type="Proteomes" id="UP000619376"/>
    </source>
</evidence>
<sequence>MRPHALAGAARILRRMTGLPKLNLESVPGVLGRIVAERAADYADVSADVGPARPAARRFEAALAGPGLALIAEVKRASPSQGAIALLDPAQAARAYEVGGAAAISCLTEPRHFDGNAQALLDVVAAVDVPVLRKDFVVHPAMLREAAEWGASAALLMVSVLHDATGAYLETAHTLGLDALVEVHSERELDIALECGARIIGVNNRDLTTLHIDLNVSPRLIRRARDAGFAGVLVAESGYRTPADLDTVRELADAVLVGTSLAGSGDLTRAARDLMAPT</sequence>
<feature type="domain" description="Indole-3-glycerol phosphate synthase" evidence="9">
    <location>
        <begin position="40"/>
        <end position="274"/>
    </location>
</feature>
<evidence type="ECO:0000313" key="10">
    <source>
        <dbReference type="EMBL" id="GHF56776.1"/>
    </source>
</evidence>
<name>A0ABQ3JWR3_9DEIO</name>
<dbReference type="Pfam" id="PF00218">
    <property type="entry name" value="IGPS"/>
    <property type="match status" value="1"/>
</dbReference>
<keyword evidence="6" id="KW-0822">Tryptophan biosynthesis</keyword>
<dbReference type="InterPro" id="IPR011060">
    <property type="entry name" value="RibuloseP-bd_barrel"/>
</dbReference>
<evidence type="ECO:0000256" key="5">
    <source>
        <dbReference type="ARBA" id="ARBA00022793"/>
    </source>
</evidence>
<organism evidence="10 11">
    <name type="scientific">Deinococcus metalli</name>
    <dbReference type="NCBI Taxonomy" id="1141878"/>
    <lineage>
        <taxon>Bacteria</taxon>
        <taxon>Thermotogati</taxon>
        <taxon>Deinococcota</taxon>
        <taxon>Deinococci</taxon>
        <taxon>Deinococcales</taxon>
        <taxon>Deinococcaceae</taxon>
        <taxon>Deinococcus</taxon>
    </lineage>
</organism>
<evidence type="ECO:0000256" key="4">
    <source>
        <dbReference type="ARBA" id="ARBA00022605"/>
    </source>
</evidence>
<dbReference type="SUPFAM" id="SSF51366">
    <property type="entry name" value="Ribulose-phoshate binding barrel"/>
    <property type="match status" value="1"/>
</dbReference>
<dbReference type="InterPro" id="IPR013798">
    <property type="entry name" value="Indole-3-glycerol_P_synth_dom"/>
</dbReference>
<evidence type="ECO:0000256" key="2">
    <source>
        <dbReference type="ARBA" id="ARBA00004696"/>
    </source>
</evidence>